<keyword evidence="5" id="KW-0411">Iron-sulfur</keyword>
<dbReference type="CDD" id="cd01335">
    <property type="entry name" value="Radical_SAM"/>
    <property type="match status" value="1"/>
</dbReference>
<dbReference type="STRING" id="1120976.SAMN03080606_02248"/>
<comment type="cofactor">
    <cofactor evidence="1">
        <name>[4Fe-4S] cluster</name>
        <dbReference type="ChEBI" id="CHEBI:49883"/>
    </cofactor>
</comment>
<gene>
    <name evidence="8" type="ORF">SAMN03080606_02248</name>
</gene>
<dbReference type="SUPFAM" id="SSF102114">
    <property type="entry name" value="Radical SAM enzymes"/>
    <property type="match status" value="1"/>
</dbReference>
<dbReference type="AlphaFoldDB" id="A0A1G5I564"/>
<dbReference type="SFLD" id="SFLDS00029">
    <property type="entry name" value="Radical_SAM"/>
    <property type="match status" value="1"/>
</dbReference>
<dbReference type="InterPro" id="IPR036724">
    <property type="entry name" value="Cobalamin-bd_sf"/>
</dbReference>
<protein>
    <submittedName>
        <fullName evidence="8">Radical SAM superfamily enzyme YgiQ, UPF0313 family</fullName>
    </submittedName>
</protein>
<dbReference type="SFLD" id="SFLDG01123">
    <property type="entry name" value="methyltransferase_(Class_B)"/>
    <property type="match status" value="1"/>
</dbReference>
<keyword evidence="2" id="KW-0949">S-adenosyl-L-methionine</keyword>
<dbReference type="InterPro" id="IPR006158">
    <property type="entry name" value="Cobalamin-bd"/>
</dbReference>
<dbReference type="GO" id="GO:0051539">
    <property type="term" value="F:4 iron, 4 sulfur cluster binding"/>
    <property type="evidence" value="ECO:0007669"/>
    <property type="project" value="UniProtKB-KW"/>
</dbReference>
<dbReference type="GO" id="GO:0031419">
    <property type="term" value="F:cobalamin binding"/>
    <property type="evidence" value="ECO:0007669"/>
    <property type="project" value="InterPro"/>
</dbReference>
<organism evidence="8 9">
    <name type="scientific">Alkaliphilus peptidifermentans DSM 18978</name>
    <dbReference type="NCBI Taxonomy" id="1120976"/>
    <lineage>
        <taxon>Bacteria</taxon>
        <taxon>Bacillati</taxon>
        <taxon>Bacillota</taxon>
        <taxon>Clostridia</taxon>
        <taxon>Peptostreptococcales</taxon>
        <taxon>Natronincolaceae</taxon>
        <taxon>Alkaliphilus</taxon>
    </lineage>
</organism>
<keyword evidence="3" id="KW-0479">Metal-binding</keyword>
<proteinExistence type="predicted"/>
<feature type="domain" description="B12-binding" evidence="6">
    <location>
        <begin position="8"/>
        <end position="143"/>
    </location>
</feature>
<reference evidence="8 9" key="1">
    <citation type="submission" date="2016-10" db="EMBL/GenBank/DDBJ databases">
        <authorList>
            <person name="de Groot N.N."/>
        </authorList>
    </citation>
    <scope>NUCLEOTIDE SEQUENCE [LARGE SCALE GENOMIC DNA]</scope>
    <source>
        <strain evidence="8 9">DSM 18978</strain>
    </source>
</reference>
<sequence>MKKILFYYPQIVENKDSSPLYRGLPFSVMALAAQFNDREYNIKIVDGRLEDKKNTNIWKWFDKDVICVGISAMTSYQIRDGLKFAELIRNSYPQVPIVWGGWHPSLMPTQTIKDDLVDIVVIGQGEATLPRLVERLYIKGSLKEVPNLVYKDENREIVWTKIEALKVFSNTKPIERAYKYVDMESYIQPLWGNQRVIGYESSRGCPFICSFCSIGSVYKGKWSSLTAQKIADSVELLKKSYNVDAIHFFDNNFFVNRNRVLEFSTIIRERELNIRWDGTSVVEQFIKFPTDYIEELKQSGFFRVIVGVESGDEDVLKRINKRHRPAQVLELVEKCKASNIMASLSFMVGFPWNPEKDFYETIALIEKIKRIAAETEILLFIFSPYLGTELFETAIKYGMKFPNSLEEWADHTYDKLNVPWISQKLFHKMDRYISFFGTKEMTSSVSNFLKGTNL</sequence>
<dbReference type="GO" id="GO:0003824">
    <property type="term" value="F:catalytic activity"/>
    <property type="evidence" value="ECO:0007669"/>
    <property type="project" value="InterPro"/>
</dbReference>
<dbReference type="PROSITE" id="PS51332">
    <property type="entry name" value="B12_BINDING"/>
    <property type="match status" value="1"/>
</dbReference>
<evidence type="ECO:0000256" key="4">
    <source>
        <dbReference type="ARBA" id="ARBA00023004"/>
    </source>
</evidence>
<dbReference type="InterPro" id="IPR058240">
    <property type="entry name" value="rSAM_sf"/>
</dbReference>
<dbReference type="InterPro" id="IPR034466">
    <property type="entry name" value="Methyltransferase_Class_B"/>
</dbReference>
<evidence type="ECO:0000256" key="1">
    <source>
        <dbReference type="ARBA" id="ARBA00001966"/>
    </source>
</evidence>
<dbReference type="Pfam" id="PF04055">
    <property type="entry name" value="Radical_SAM"/>
    <property type="match status" value="1"/>
</dbReference>
<evidence type="ECO:0000259" key="7">
    <source>
        <dbReference type="PROSITE" id="PS51918"/>
    </source>
</evidence>
<dbReference type="InterPro" id="IPR007197">
    <property type="entry name" value="rSAM"/>
</dbReference>
<dbReference type="PANTHER" id="PTHR43409">
    <property type="entry name" value="ANAEROBIC MAGNESIUM-PROTOPORPHYRIN IX MONOMETHYL ESTER CYCLASE-RELATED"/>
    <property type="match status" value="1"/>
</dbReference>
<feature type="domain" description="Radical SAM core" evidence="7">
    <location>
        <begin position="191"/>
        <end position="428"/>
    </location>
</feature>
<dbReference type="SUPFAM" id="SSF52242">
    <property type="entry name" value="Cobalamin (vitamin B12)-binding domain"/>
    <property type="match status" value="1"/>
</dbReference>
<keyword evidence="9" id="KW-1185">Reference proteome</keyword>
<dbReference type="EMBL" id="FMUS01000013">
    <property type="protein sequence ID" value="SCY70809.1"/>
    <property type="molecule type" value="Genomic_DNA"/>
</dbReference>
<dbReference type="PROSITE" id="PS51918">
    <property type="entry name" value="RADICAL_SAM"/>
    <property type="match status" value="1"/>
</dbReference>
<evidence type="ECO:0000259" key="6">
    <source>
        <dbReference type="PROSITE" id="PS51332"/>
    </source>
</evidence>
<dbReference type="SMART" id="SM00729">
    <property type="entry name" value="Elp3"/>
    <property type="match status" value="1"/>
</dbReference>
<dbReference type="InterPro" id="IPR023404">
    <property type="entry name" value="rSAM_horseshoe"/>
</dbReference>
<dbReference type="CDD" id="cd02068">
    <property type="entry name" value="radical_SAM_B12_BD"/>
    <property type="match status" value="1"/>
</dbReference>
<accession>A0A1G5I564</accession>
<dbReference type="Gene3D" id="3.40.50.280">
    <property type="entry name" value="Cobalamin-binding domain"/>
    <property type="match status" value="1"/>
</dbReference>
<dbReference type="SFLD" id="SFLDG01082">
    <property type="entry name" value="B12-binding_domain_containing"/>
    <property type="match status" value="1"/>
</dbReference>
<dbReference type="Pfam" id="PF02310">
    <property type="entry name" value="B12-binding"/>
    <property type="match status" value="1"/>
</dbReference>
<dbReference type="InterPro" id="IPR006638">
    <property type="entry name" value="Elp3/MiaA/NifB-like_rSAM"/>
</dbReference>
<dbReference type="Gene3D" id="3.80.30.20">
    <property type="entry name" value="tm_1862 like domain"/>
    <property type="match status" value="1"/>
</dbReference>
<dbReference type="OrthoDB" id="9801424at2"/>
<evidence type="ECO:0000313" key="8">
    <source>
        <dbReference type="EMBL" id="SCY70809.1"/>
    </source>
</evidence>
<keyword evidence="4" id="KW-0408">Iron</keyword>
<dbReference type="InterPro" id="IPR051198">
    <property type="entry name" value="BchE-like"/>
</dbReference>
<evidence type="ECO:0000313" key="9">
    <source>
        <dbReference type="Proteomes" id="UP000198636"/>
    </source>
</evidence>
<evidence type="ECO:0000256" key="5">
    <source>
        <dbReference type="ARBA" id="ARBA00023014"/>
    </source>
</evidence>
<dbReference type="Proteomes" id="UP000198636">
    <property type="component" value="Unassembled WGS sequence"/>
</dbReference>
<dbReference type="GO" id="GO:0046872">
    <property type="term" value="F:metal ion binding"/>
    <property type="evidence" value="ECO:0007669"/>
    <property type="project" value="UniProtKB-KW"/>
</dbReference>
<dbReference type="RefSeq" id="WP_091543347.1">
    <property type="nucleotide sequence ID" value="NZ_FMUS01000013.1"/>
</dbReference>
<name>A0A1G5I564_9FIRM</name>
<evidence type="ECO:0000256" key="2">
    <source>
        <dbReference type="ARBA" id="ARBA00022691"/>
    </source>
</evidence>
<evidence type="ECO:0000256" key="3">
    <source>
        <dbReference type="ARBA" id="ARBA00022723"/>
    </source>
</evidence>